<evidence type="ECO:0000256" key="4">
    <source>
        <dbReference type="ARBA" id="ARBA00023163"/>
    </source>
</evidence>
<dbReference type="SMART" id="SM01043">
    <property type="entry name" value="BTAD"/>
    <property type="match status" value="1"/>
</dbReference>
<organism evidence="7 8">
    <name type="scientific">Actinoplanes oblitus</name>
    <dbReference type="NCBI Taxonomy" id="3040509"/>
    <lineage>
        <taxon>Bacteria</taxon>
        <taxon>Bacillati</taxon>
        <taxon>Actinomycetota</taxon>
        <taxon>Actinomycetes</taxon>
        <taxon>Micromonosporales</taxon>
        <taxon>Micromonosporaceae</taxon>
        <taxon>Actinoplanes</taxon>
    </lineage>
</organism>
<evidence type="ECO:0000313" key="8">
    <source>
        <dbReference type="Proteomes" id="UP001240150"/>
    </source>
</evidence>
<dbReference type="SUPFAM" id="SSF48452">
    <property type="entry name" value="TPR-like"/>
    <property type="match status" value="1"/>
</dbReference>
<keyword evidence="2" id="KW-0805">Transcription regulation</keyword>
<dbReference type="RefSeq" id="WP_284920387.1">
    <property type="nucleotide sequence ID" value="NZ_CP126980.1"/>
</dbReference>
<evidence type="ECO:0000256" key="2">
    <source>
        <dbReference type="ARBA" id="ARBA00023015"/>
    </source>
</evidence>
<proteinExistence type="inferred from homology"/>
<dbReference type="InterPro" id="IPR027417">
    <property type="entry name" value="P-loop_NTPase"/>
</dbReference>
<dbReference type="PROSITE" id="PS51755">
    <property type="entry name" value="OMPR_PHOB"/>
    <property type="match status" value="1"/>
</dbReference>
<dbReference type="SMART" id="SM00382">
    <property type="entry name" value="AAA"/>
    <property type="match status" value="1"/>
</dbReference>
<dbReference type="InterPro" id="IPR051677">
    <property type="entry name" value="AfsR-DnrI-RedD_regulator"/>
</dbReference>
<dbReference type="InterPro" id="IPR016032">
    <property type="entry name" value="Sig_transdc_resp-reg_C-effctor"/>
</dbReference>
<keyword evidence="3 5" id="KW-0238">DNA-binding</keyword>
<dbReference type="InterPro" id="IPR036388">
    <property type="entry name" value="WH-like_DNA-bd_sf"/>
</dbReference>
<comment type="similarity">
    <text evidence="1">Belongs to the AfsR/DnrI/RedD regulatory family.</text>
</comment>
<sequence length="583" mass="61284">MRWRLLGPVRLIGDDGSEIDPGTGKQLCLLAALLITPGQVVPAGVLVDRLWGDTPPRSGTPLAPYATRLRRVLDPLLGPDTLRWTTGGYLLDVPPEQVDLYRARVLIHHARSAAETGDHQRAGDLLLTALDGWEPITLAGVPGAWADRVRIGLAREFLDALAQLGRAGLAVGRADEVAERLAPFAAEHPTEEGLVAVLMAALAEAGRPAQALEAFARTRDAVADQLGAAPGPELTELHTRILRAPATRTVTPAQLPAPAPGFTGRTAELDLLDQRPRLTVITGPPGVGKSALAVGWGHRARFPDGQLYLDLRGFDRCATAMSTEEAAGTLIVALDPGCPVPAGLDARTGLLRSLLAGRRVLLLLDNARDAMHVRPLLPGAAGPTVVVTSRDRLTGLIASHGATPITLDALDERHARQLLANRLGSRLAAEPAAGAALAAATAGLPLALVTVAARAALRPGQPLAELAAELAASRLDGMRSTDAATDPRTVFSWSYRSLSSGAARLFRLIGAVTEPDLDLAAATALAGEDVTAELAELVAASLLTEHRTGRWMMHELLRAYAESLLSPAEREPALSRLAVPEEG</sequence>
<dbReference type="SMART" id="SM00862">
    <property type="entry name" value="Trans_reg_C"/>
    <property type="match status" value="1"/>
</dbReference>
<dbReference type="Pfam" id="PF03704">
    <property type="entry name" value="BTAD"/>
    <property type="match status" value="1"/>
</dbReference>
<dbReference type="InterPro" id="IPR001867">
    <property type="entry name" value="OmpR/PhoB-type_DNA-bd"/>
</dbReference>
<dbReference type="InterPro" id="IPR005158">
    <property type="entry name" value="BTAD"/>
</dbReference>
<name>A0ABY8WQ56_9ACTN</name>
<evidence type="ECO:0000313" key="7">
    <source>
        <dbReference type="EMBL" id="WIM98952.1"/>
    </source>
</evidence>
<protein>
    <submittedName>
        <fullName evidence="7">AfsR/SARP family transcriptional regulator</fullName>
    </submittedName>
</protein>
<dbReference type="CDD" id="cd15831">
    <property type="entry name" value="BTAD"/>
    <property type="match status" value="1"/>
</dbReference>
<dbReference type="SUPFAM" id="SSF46894">
    <property type="entry name" value="C-terminal effector domain of the bipartite response regulators"/>
    <property type="match status" value="1"/>
</dbReference>
<dbReference type="Gene3D" id="1.25.40.10">
    <property type="entry name" value="Tetratricopeptide repeat domain"/>
    <property type="match status" value="1"/>
</dbReference>
<keyword evidence="8" id="KW-1185">Reference proteome</keyword>
<dbReference type="Gene3D" id="1.10.10.10">
    <property type="entry name" value="Winged helix-like DNA-binding domain superfamily/Winged helix DNA-binding domain"/>
    <property type="match status" value="1"/>
</dbReference>
<feature type="domain" description="OmpR/PhoB-type" evidence="6">
    <location>
        <begin position="1"/>
        <end position="93"/>
    </location>
</feature>
<dbReference type="Proteomes" id="UP001240150">
    <property type="component" value="Chromosome"/>
</dbReference>
<dbReference type="EMBL" id="CP126980">
    <property type="protein sequence ID" value="WIM98952.1"/>
    <property type="molecule type" value="Genomic_DNA"/>
</dbReference>
<evidence type="ECO:0000256" key="1">
    <source>
        <dbReference type="ARBA" id="ARBA00005820"/>
    </source>
</evidence>
<dbReference type="PANTHER" id="PTHR35807:SF1">
    <property type="entry name" value="TRANSCRIPTIONAL REGULATOR REDD"/>
    <property type="match status" value="1"/>
</dbReference>
<evidence type="ECO:0000256" key="3">
    <source>
        <dbReference type="ARBA" id="ARBA00023125"/>
    </source>
</evidence>
<feature type="DNA-binding region" description="OmpR/PhoB-type" evidence="5">
    <location>
        <begin position="1"/>
        <end position="93"/>
    </location>
</feature>
<evidence type="ECO:0000256" key="5">
    <source>
        <dbReference type="PROSITE-ProRule" id="PRU01091"/>
    </source>
</evidence>
<evidence type="ECO:0000259" key="6">
    <source>
        <dbReference type="PROSITE" id="PS51755"/>
    </source>
</evidence>
<dbReference type="InterPro" id="IPR003593">
    <property type="entry name" value="AAA+_ATPase"/>
</dbReference>
<dbReference type="InterPro" id="IPR011990">
    <property type="entry name" value="TPR-like_helical_dom_sf"/>
</dbReference>
<keyword evidence="4" id="KW-0804">Transcription</keyword>
<gene>
    <name evidence="7" type="ORF">ACTOB_002577</name>
</gene>
<reference evidence="7 8" key="1">
    <citation type="submission" date="2023-06" db="EMBL/GenBank/DDBJ databases">
        <authorList>
            <person name="Yushchuk O."/>
            <person name="Binda E."/>
            <person name="Ruckert-Reed C."/>
            <person name="Fedorenko V."/>
            <person name="Kalinowski J."/>
            <person name="Marinelli F."/>
        </authorList>
    </citation>
    <scope>NUCLEOTIDE SEQUENCE [LARGE SCALE GENOMIC DNA]</scope>
    <source>
        <strain evidence="7 8">NRRL 3884</strain>
    </source>
</reference>
<dbReference type="PANTHER" id="PTHR35807">
    <property type="entry name" value="TRANSCRIPTIONAL REGULATOR REDD-RELATED"/>
    <property type="match status" value="1"/>
</dbReference>
<accession>A0ABY8WQ56</accession>
<dbReference type="SUPFAM" id="SSF52540">
    <property type="entry name" value="P-loop containing nucleoside triphosphate hydrolases"/>
    <property type="match status" value="1"/>
</dbReference>
<dbReference type="PRINTS" id="PR00364">
    <property type="entry name" value="DISEASERSIST"/>
</dbReference>